<feature type="compositionally biased region" description="Polar residues" evidence="1">
    <location>
        <begin position="799"/>
        <end position="812"/>
    </location>
</feature>
<reference evidence="3" key="1">
    <citation type="submission" date="2010-06" db="EMBL/GenBank/DDBJ databases">
        <authorList>
            <person name="Jiang H."/>
            <person name="Abraham K."/>
            <person name="Ali S."/>
            <person name="Alsbrooks S.L."/>
            <person name="Anim B.N."/>
            <person name="Anosike U.S."/>
            <person name="Attaway T."/>
            <person name="Bandaranaike D.P."/>
            <person name="Battles P.K."/>
            <person name="Bell S.N."/>
            <person name="Bell A.V."/>
            <person name="Beltran B."/>
            <person name="Bickham C."/>
            <person name="Bustamante Y."/>
            <person name="Caleb T."/>
            <person name="Canada A."/>
            <person name="Cardenas V."/>
            <person name="Carter K."/>
            <person name="Chacko J."/>
            <person name="Chandrabose M.N."/>
            <person name="Chavez D."/>
            <person name="Chavez A."/>
            <person name="Chen L."/>
            <person name="Chu H.-S."/>
            <person name="Claassen K.J."/>
            <person name="Cockrell R."/>
            <person name="Collins M."/>
            <person name="Cooper J.A."/>
            <person name="Cree A."/>
            <person name="Curry S.M."/>
            <person name="Da Y."/>
            <person name="Dao M.D."/>
            <person name="Das B."/>
            <person name="Davila M.-L."/>
            <person name="Davy-Carroll L."/>
            <person name="Denson S."/>
            <person name="Dinh H."/>
            <person name="Ebong V.E."/>
            <person name="Edwards J.R."/>
            <person name="Egan A."/>
            <person name="El-Daye J."/>
            <person name="Escobedo L."/>
            <person name="Fernandez S."/>
            <person name="Fernando P.R."/>
            <person name="Flagg N."/>
            <person name="Forbes L.D."/>
            <person name="Fowler R.G."/>
            <person name="Fu Q."/>
            <person name="Gabisi R.A."/>
            <person name="Ganer J."/>
            <person name="Garbino Pronczuk A."/>
            <person name="Garcia R.M."/>
            <person name="Garner T."/>
            <person name="Garrett T.E."/>
            <person name="Gonzalez D.A."/>
            <person name="Hamid H."/>
            <person name="Hawkins E.S."/>
            <person name="Hirani K."/>
            <person name="Hogues M.E."/>
            <person name="Hollins B."/>
            <person name="Hsiao C.-H."/>
            <person name="Jabil R."/>
            <person name="James M.L."/>
            <person name="Jhangiani S.N."/>
            <person name="Johnson B."/>
            <person name="Johnson Q."/>
            <person name="Joshi V."/>
            <person name="Kalu J.B."/>
            <person name="Kam C."/>
            <person name="Kashfia A."/>
            <person name="Keebler J."/>
            <person name="Kisamo H."/>
            <person name="Kovar C.L."/>
            <person name="Lago L.A."/>
            <person name="Lai C.-Y."/>
            <person name="Laidlaw J."/>
            <person name="Lara F."/>
            <person name="Le T.-K."/>
            <person name="Lee S.L."/>
            <person name="Legall F.H."/>
            <person name="Lemon S.J."/>
            <person name="Lewis L.R."/>
            <person name="Li B."/>
            <person name="Liu Y."/>
            <person name="Liu Y.-S."/>
            <person name="Lopez J."/>
            <person name="Lozado R.J."/>
            <person name="Lu J."/>
            <person name="Madu R.C."/>
            <person name="Maheshwari M."/>
            <person name="Maheshwari R."/>
            <person name="Malloy K."/>
            <person name="Martinez E."/>
            <person name="Mathew T."/>
            <person name="Mercado I.C."/>
            <person name="Mercado C."/>
            <person name="Meyer B."/>
            <person name="Montgomery K."/>
            <person name="Morgan M.B."/>
            <person name="Munidasa M."/>
            <person name="Nazareth L.V."/>
            <person name="Nelson J."/>
            <person name="Ng B.M."/>
            <person name="Nguyen N.B."/>
            <person name="Nguyen P.Q."/>
            <person name="Nguyen T."/>
            <person name="Obregon M."/>
            <person name="Okwuonu G.O."/>
            <person name="Onwere C.G."/>
            <person name="Orozco G."/>
            <person name="Parra A."/>
            <person name="Patel S."/>
            <person name="Patil S."/>
            <person name="Perez A."/>
            <person name="Perez Y."/>
            <person name="Pham C."/>
            <person name="Primus E.L."/>
            <person name="Pu L.-L."/>
            <person name="Puazo M."/>
            <person name="Qin X."/>
            <person name="Quiroz J.B."/>
            <person name="Reese J."/>
            <person name="Richards S."/>
            <person name="Rives C.M."/>
            <person name="Robberts R."/>
            <person name="Ruiz S.J."/>
            <person name="Ruiz M.J."/>
            <person name="Santibanez J."/>
            <person name="Schneider B.W."/>
            <person name="Sisson I."/>
            <person name="Smith M."/>
            <person name="Sodergren E."/>
            <person name="Song X.-Z."/>
            <person name="Song B.B."/>
            <person name="Summersgill H."/>
            <person name="Thelus R."/>
            <person name="Thornton R.D."/>
            <person name="Trejos Z.Y."/>
            <person name="Usmani K."/>
            <person name="Vattathil S."/>
            <person name="Villasana D."/>
            <person name="Walker D.L."/>
            <person name="Wang S."/>
            <person name="Wang K."/>
            <person name="White C.S."/>
            <person name="Williams A.C."/>
            <person name="Williamson J."/>
            <person name="Wilson K."/>
            <person name="Woghiren I.O."/>
            <person name="Woodworth J.R."/>
            <person name="Worley K.C."/>
            <person name="Wright R.A."/>
            <person name="Wu W."/>
            <person name="Young L."/>
            <person name="Zhang L."/>
            <person name="Zhang J."/>
            <person name="Zhu Y."/>
            <person name="Muzny D.M."/>
            <person name="Weinstock G."/>
            <person name="Gibbs R.A."/>
        </authorList>
    </citation>
    <scope>NUCLEOTIDE SEQUENCE [LARGE SCALE GENOMIC DNA]</scope>
    <source>
        <strain evidence="3">LSR1</strain>
    </source>
</reference>
<feature type="compositionally biased region" description="Polar residues" evidence="1">
    <location>
        <begin position="677"/>
        <end position="688"/>
    </location>
</feature>
<feature type="region of interest" description="Disordered" evidence="1">
    <location>
        <begin position="268"/>
        <end position="295"/>
    </location>
</feature>
<keyword evidence="3" id="KW-1185">Reference proteome</keyword>
<feature type="region of interest" description="Disordered" evidence="1">
    <location>
        <begin position="633"/>
        <end position="661"/>
    </location>
</feature>
<feature type="compositionally biased region" description="Basic and acidic residues" evidence="1">
    <location>
        <begin position="211"/>
        <end position="226"/>
    </location>
</feature>
<feature type="region of interest" description="Disordered" evidence="1">
    <location>
        <begin position="1082"/>
        <end position="1105"/>
    </location>
</feature>
<dbReference type="GeneID" id="100574155"/>
<feature type="compositionally biased region" description="Basic and acidic residues" evidence="1">
    <location>
        <begin position="898"/>
        <end position="927"/>
    </location>
</feature>
<feature type="compositionally biased region" description="Low complexity" evidence="1">
    <location>
        <begin position="556"/>
        <end position="565"/>
    </location>
</feature>
<reference evidence="2" key="2">
    <citation type="submission" date="2022-06" db="UniProtKB">
        <authorList>
            <consortium name="EnsemblMetazoa"/>
        </authorList>
    </citation>
    <scope>IDENTIFICATION</scope>
</reference>
<dbReference type="OrthoDB" id="7743577at2759"/>
<feature type="compositionally biased region" description="Polar residues" evidence="1">
    <location>
        <begin position="22"/>
        <end position="36"/>
    </location>
</feature>
<feature type="compositionally biased region" description="Acidic residues" evidence="1">
    <location>
        <begin position="1087"/>
        <end position="1105"/>
    </location>
</feature>
<feature type="region of interest" description="Disordered" evidence="1">
    <location>
        <begin position="1548"/>
        <end position="1567"/>
    </location>
</feature>
<feature type="compositionally biased region" description="Basic and acidic residues" evidence="1">
    <location>
        <begin position="816"/>
        <end position="835"/>
    </location>
</feature>
<name>A0A8R1W964_ACYPI</name>
<feature type="region of interest" description="Disordered" evidence="1">
    <location>
        <begin position="310"/>
        <end position="330"/>
    </location>
</feature>
<dbReference type="EnsemblMetazoa" id="XM_003246780.4">
    <property type="protein sequence ID" value="XP_003246828.1"/>
    <property type="gene ID" value="LOC100574155"/>
</dbReference>
<feature type="compositionally biased region" description="Polar residues" evidence="1">
    <location>
        <begin position="512"/>
        <end position="534"/>
    </location>
</feature>
<organism evidence="2 3">
    <name type="scientific">Acyrthosiphon pisum</name>
    <name type="common">Pea aphid</name>
    <dbReference type="NCBI Taxonomy" id="7029"/>
    <lineage>
        <taxon>Eukaryota</taxon>
        <taxon>Metazoa</taxon>
        <taxon>Ecdysozoa</taxon>
        <taxon>Arthropoda</taxon>
        <taxon>Hexapoda</taxon>
        <taxon>Insecta</taxon>
        <taxon>Pterygota</taxon>
        <taxon>Neoptera</taxon>
        <taxon>Paraneoptera</taxon>
        <taxon>Hemiptera</taxon>
        <taxon>Sternorrhyncha</taxon>
        <taxon>Aphidomorpha</taxon>
        <taxon>Aphidoidea</taxon>
        <taxon>Aphididae</taxon>
        <taxon>Macrosiphini</taxon>
        <taxon>Acyrthosiphon</taxon>
    </lineage>
</organism>
<feature type="compositionally biased region" description="Basic and acidic residues" evidence="1">
    <location>
        <begin position="770"/>
        <end position="781"/>
    </location>
</feature>
<feature type="region of interest" description="Disordered" evidence="1">
    <location>
        <begin position="512"/>
        <end position="565"/>
    </location>
</feature>
<dbReference type="KEGG" id="api:100574155"/>
<dbReference type="RefSeq" id="XP_003246828.1">
    <property type="nucleotide sequence ID" value="XM_003246780.3"/>
</dbReference>
<accession>A0A8R1W964</accession>
<evidence type="ECO:0000313" key="2">
    <source>
        <dbReference type="EnsemblMetazoa" id="XP_003246828.1"/>
    </source>
</evidence>
<feature type="compositionally biased region" description="Polar residues" evidence="1">
    <location>
        <begin position="284"/>
        <end position="295"/>
    </location>
</feature>
<feature type="region of interest" description="Disordered" evidence="1">
    <location>
        <begin position="161"/>
        <end position="250"/>
    </location>
</feature>
<feature type="compositionally biased region" description="Basic and acidic residues" evidence="1">
    <location>
        <begin position="950"/>
        <end position="960"/>
    </location>
</feature>
<dbReference type="Proteomes" id="UP000007819">
    <property type="component" value="Chromosome A3"/>
</dbReference>
<feature type="compositionally biased region" description="Basic and acidic residues" evidence="1">
    <location>
        <begin position="171"/>
        <end position="194"/>
    </location>
</feature>
<feature type="region of interest" description="Disordered" evidence="1">
    <location>
        <begin position="768"/>
        <end position="1005"/>
    </location>
</feature>
<protein>
    <submittedName>
        <fullName evidence="2">Uncharacterized protein</fullName>
    </submittedName>
</protein>
<proteinExistence type="predicted"/>
<evidence type="ECO:0000313" key="3">
    <source>
        <dbReference type="Proteomes" id="UP000007819"/>
    </source>
</evidence>
<feature type="region of interest" description="Disordered" evidence="1">
    <location>
        <begin position="677"/>
        <end position="697"/>
    </location>
</feature>
<feature type="region of interest" description="Disordered" evidence="1">
    <location>
        <begin position="22"/>
        <end position="46"/>
    </location>
</feature>
<evidence type="ECO:0000256" key="1">
    <source>
        <dbReference type="SAM" id="MobiDB-lite"/>
    </source>
</evidence>
<feature type="compositionally biased region" description="Basic residues" evidence="1">
    <location>
        <begin position="1552"/>
        <end position="1567"/>
    </location>
</feature>
<sequence>MDVFSKAGLFPKKHHRCISLESGQSSTKKSCLQKTPSDPPRFFPRRYSTPELAMRRHALRYQQRDDDVPPGQPISNKSCQTDILGLDKYLQRPTGNESSQNESDAVSSEATVAALRTYKKPSKRPKVRSVAVHCERRRLSFAALKGCQKFKHVYKRKISLPQPSSATTSTDDGRRRDSRVLPKLWPDRTTETERPVAANKVSEAVKLPKIPTRDARPEAERPDDGGGVRTRLARLTRPQSTGSSGDGSGDRKLAAAYFRAKSAPKIYSPRFHATVPQPSDRRPLQSTPGISDTADTTLDITFGRRQPVDATSTMTDTAASGTRTVSTSTSTTFTEPGFPIVFSCESVLRHPLDGGYVSHTESHRFSVHYVSADSARSSVTATSDTDRDTGPSLVFTSAGACQNERCLTGESVSVTLGSKSNGQAASTSTTGVTGERRLVVERCTDVRRSKDDVVADHGTGNTATNHDTIEAATNQGNIAMVTDHRTSETATNKGTIETATNQGNIETATDLRTSETANNHRTCETATDSGTCEMTATDDDDQTASEPPLTPPSPPSTSSLSSPSSVRYCWPVDENRSPATNIVTVVGAEKLENGKHDTVWKTEEFYVSGKDDGANAFEKPAPPTAVNKTIDTLGEAGGGEDGDELELHARTDDDDDDMPLQSDERNYEQLTQNHQIIESSRTVSNQSPKPDDTESVLVGRQNDLGPIESDNTHANVVEPIAAEHHGTTNAETTSIEQHRSIVNNLLTVPLDRHPQSDEDTAAAEIMASRRRNEMQRSESSGRRAAAGAVEKNHRGGQRENGQTVQSNANKRNMPNRLDDNMSRKRDDSRDADPRHPGNRLLQGSSSGATPIQHLNAVDRGSAAANATETTAVPRNAVNDHPQHSYEPFGKRTNGPQDGGRRCVREQDVTNDCRGRANVDAKKNEAGRSEVYGTEGHDRDGGHSYGAGKNRHQESKRRLESVDEATETSKQQQQQESNYVGGCLFGDSFNRSKKPPQRYGEHAEYGRRYYDNDPKKVNFLSKPDYRYDYYRNKHVPKTGGHSPRDEDCTVFADRESHQDSTAQLPYYSHLDCKRTYGGGGDKKCTADITDDDDDDDDDDDESLTDSLEDGCKYEGTAVSYFLALDGQKSAVTFTLKMPGTLESRLNRRQSLLKKHLHVSTTVRKSAAAVRVRSRHKGCQTLWTVEKGVQVQRGSTANIEDRRALETLLAGLGRNHVSENQIRLVGGRKMVSEGNQTEHPPANRYTQTTRDVATGRETPECCAAAGRQSKNQMLAMKKFSADNALMVGVVRQKKYCKGKEALDGAKNDQLLTLSKGWINFYTLRADSADAEAQVEFNDNDDEVKAEDDSQQYTVHVQAIPEPAVTLPVVHVPHRNNNLQLPKTSSTTTKHLPKLVQTETNNNHNCPTHLAAANGWCVSVDGPNNMHMKVSLLPDKAGIKTSEHFDLDDENKQDARRLALQRKTNYMRKPYRNMKRTQSTPRDMFSADVSRTESALSAESKYIETIDTQLLIHKARRRLSQEWDTRIQNRGLTESVQLVVTGDSVSSRTSQHYATRGHQHCSFRRQSRRI</sequence>